<sequence>MKRKILIIIFGLLSLIILNTKHSHATSYSADELYNLARNQDHSSSALELYIKGYNQFSADKRFVEGINSSSESLLRWARDQHQNEDYLTAIDRYKLILSAPKVDDLLVRKTEIKLSYAENGNRIPSINTLINMASQEAHSSNRISIYTKAYYLYNNDKRISDGLNKSANSLIEWAFGEHAKGNFETALSRYELILSTPLIEASTQDSLIEIRRYAINNQLTADMIVSRIKKHSTSSEKINEALKGHKQYPNDNRFIEVIDSSSRSLLKWATGKHQEQEYDIAQDRYELILSASQIDKSLVKETEIKLAYAKSQRRIPTSSTLMNQASLESHSSKKIEIFTEGYYLFPNDPRFKTELNNSAENLLVWATNQHQANKFDVAVDRYDLILSVPSLKYPIRKEVQIKNQYANVRERIPSAINLLSLASNEPHSSSRIKILNKGLYLYPEDHRFIVNINNSVESLLRWATDQHQTNDFDTAIDRYNLISEISVLDDLISKQVELKLSYANKQIKLPSENDILRRGRNENHSSKKIEILTEGYYLYPNSSRIYEELNQSADSLLNWAITQHQNRNFKTAIDRYELILETPQIKASTKDRVRNYLNLAKEKKTIIIPTSVVNGRVQNYSYRQMQQDIEKLEKMYPDLIQTKIIGTSVDRRNIYAIKLGNGKKEVFFNASFHAREHMTTNVLMKMIDDYALSYVNQSNYHGYNTKRILDEVSIWFVPMVNPDGVMLVQEGANSARNPSRVISINGGSRNFDSWKANIRGIDLNRQFPYKWSNVRSNDPGRPAFGYHKGVAPLTEPEARAVYNFTNRHNFKAALAYHSSGEVIFTRYGYDNHTRPATLGVSRITGYEPINLQHSQSGGGFTDWFVSNKRQIGMTMEISPYVPNRPVPLANWNKIWDENKTVGLYIANYVRNNR</sequence>
<dbReference type="RefSeq" id="WP_268780453.1">
    <property type="nucleotide sequence ID" value="NZ_JAPRAT010000020.1"/>
</dbReference>
<dbReference type="GO" id="GO:0008270">
    <property type="term" value="F:zinc ion binding"/>
    <property type="evidence" value="ECO:0007669"/>
    <property type="project" value="InterPro"/>
</dbReference>
<evidence type="ECO:0000256" key="2">
    <source>
        <dbReference type="ARBA" id="ARBA00005988"/>
    </source>
</evidence>
<feature type="domain" description="Peptidase M14" evidence="9">
    <location>
        <begin position="619"/>
        <end position="906"/>
    </location>
</feature>
<keyword evidence="11" id="KW-1185">Reference proteome</keyword>
<keyword evidence="4" id="KW-0479">Metal-binding</keyword>
<dbReference type="SMART" id="SM00631">
    <property type="entry name" value="Zn_pept"/>
    <property type="match status" value="1"/>
</dbReference>
<name>A0A9J6RD90_9BACI</name>
<dbReference type="AlphaFoldDB" id="A0A9J6RD90"/>
<protein>
    <submittedName>
        <fullName evidence="10">M14 family metallocarboxypeptidase</fullName>
    </submittedName>
</protein>
<keyword evidence="5" id="KW-0378">Hydrolase</keyword>
<gene>
    <name evidence="10" type="ORF">OWO01_10705</name>
</gene>
<dbReference type="Pfam" id="PF00246">
    <property type="entry name" value="Peptidase_M14"/>
    <property type="match status" value="1"/>
</dbReference>
<keyword evidence="7" id="KW-0482">Metalloprotease</keyword>
<evidence type="ECO:0000256" key="6">
    <source>
        <dbReference type="ARBA" id="ARBA00022833"/>
    </source>
</evidence>
<evidence type="ECO:0000259" key="9">
    <source>
        <dbReference type="PROSITE" id="PS52035"/>
    </source>
</evidence>
<accession>A0A9J6RD90</accession>
<dbReference type="Gene3D" id="6.10.250.190">
    <property type="match status" value="6"/>
</dbReference>
<dbReference type="Gene3D" id="3.40.630.10">
    <property type="entry name" value="Zn peptidases"/>
    <property type="match status" value="1"/>
</dbReference>
<keyword evidence="6" id="KW-0862">Zinc</keyword>
<dbReference type="EMBL" id="JAPRAT010000020">
    <property type="protein sequence ID" value="MCZ0703690.1"/>
    <property type="molecule type" value="Genomic_DNA"/>
</dbReference>
<evidence type="ECO:0000256" key="3">
    <source>
        <dbReference type="ARBA" id="ARBA00022670"/>
    </source>
</evidence>
<dbReference type="Proteomes" id="UP001084197">
    <property type="component" value="Unassembled WGS sequence"/>
</dbReference>
<comment type="similarity">
    <text evidence="2 8">Belongs to the peptidase M14 family.</text>
</comment>
<dbReference type="InterPro" id="IPR057246">
    <property type="entry name" value="CARBOXYPEPT_ZN_1"/>
</dbReference>
<comment type="caution">
    <text evidence="10">The sequence shown here is derived from an EMBL/GenBank/DDBJ whole genome shotgun (WGS) entry which is preliminary data.</text>
</comment>
<evidence type="ECO:0000313" key="10">
    <source>
        <dbReference type="EMBL" id="MCZ0703690.1"/>
    </source>
</evidence>
<evidence type="ECO:0000256" key="7">
    <source>
        <dbReference type="ARBA" id="ARBA00023049"/>
    </source>
</evidence>
<organism evidence="10 11">
    <name type="scientific">Natronobacillus azotifigens</name>
    <dbReference type="NCBI Taxonomy" id="472978"/>
    <lineage>
        <taxon>Bacteria</taxon>
        <taxon>Bacillati</taxon>
        <taxon>Bacillota</taxon>
        <taxon>Bacilli</taxon>
        <taxon>Bacillales</taxon>
        <taxon>Bacillaceae</taxon>
        <taxon>Natronobacillus</taxon>
    </lineage>
</organism>
<dbReference type="PROSITE" id="PS52035">
    <property type="entry name" value="PEPTIDASE_M14"/>
    <property type="match status" value="1"/>
</dbReference>
<proteinExistence type="inferred from homology"/>
<dbReference type="PANTHER" id="PTHR11705:SF143">
    <property type="entry name" value="SLL0236 PROTEIN"/>
    <property type="match status" value="1"/>
</dbReference>
<reference evidence="10" key="1">
    <citation type="submission" date="2022-11" db="EMBL/GenBank/DDBJ databases">
        <title>WGS of Natronobacillus azotifigens 24KS-1, an anaerobic diazotrophic haloalkaliphile from soda-rich habitats.</title>
        <authorList>
            <person name="Sorokin D.Y."/>
            <person name="Merkel A.Y."/>
        </authorList>
    </citation>
    <scope>NUCLEOTIDE SEQUENCE</scope>
    <source>
        <strain evidence="10">24KS-1</strain>
    </source>
</reference>
<dbReference type="InterPro" id="IPR000834">
    <property type="entry name" value="Peptidase_M14"/>
</dbReference>
<dbReference type="PANTHER" id="PTHR11705">
    <property type="entry name" value="PROTEASE FAMILY M14 CARBOXYPEPTIDASE A,B"/>
    <property type="match status" value="1"/>
</dbReference>
<dbReference type="GO" id="GO:0006508">
    <property type="term" value="P:proteolysis"/>
    <property type="evidence" value="ECO:0007669"/>
    <property type="project" value="UniProtKB-KW"/>
</dbReference>
<dbReference type="InterPro" id="IPR034274">
    <property type="entry name" value="ENP1_M14_CPD"/>
</dbReference>
<evidence type="ECO:0000256" key="4">
    <source>
        <dbReference type="ARBA" id="ARBA00022723"/>
    </source>
</evidence>
<dbReference type="PROSITE" id="PS00132">
    <property type="entry name" value="CARBOXYPEPT_ZN_1"/>
    <property type="match status" value="1"/>
</dbReference>
<dbReference type="GO" id="GO:0004181">
    <property type="term" value="F:metallocarboxypeptidase activity"/>
    <property type="evidence" value="ECO:0007669"/>
    <property type="project" value="InterPro"/>
</dbReference>
<evidence type="ECO:0000256" key="8">
    <source>
        <dbReference type="PROSITE-ProRule" id="PRU01379"/>
    </source>
</evidence>
<keyword evidence="3" id="KW-0645">Protease</keyword>
<evidence type="ECO:0000256" key="5">
    <source>
        <dbReference type="ARBA" id="ARBA00022801"/>
    </source>
</evidence>
<dbReference type="SUPFAM" id="SSF53187">
    <property type="entry name" value="Zn-dependent exopeptidases"/>
    <property type="match status" value="1"/>
</dbReference>
<dbReference type="GO" id="GO:0005615">
    <property type="term" value="C:extracellular space"/>
    <property type="evidence" value="ECO:0007669"/>
    <property type="project" value="TreeGrafter"/>
</dbReference>
<dbReference type="CDD" id="cd06229">
    <property type="entry name" value="M14_Endopeptidase_I"/>
    <property type="match status" value="1"/>
</dbReference>
<feature type="active site" description="Proton donor/acceptor" evidence="8">
    <location>
        <position position="877"/>
    </location>
</feature>
<comment type="cofactor">
    <cofactor evidence="1">
        <name>Zn(2+)</name>
        <dbReference type="ChEBI" id="CHEBI:29105"/>
    </cofactor>
</comment>
<evidence type="ECO:0000256" key="1">
    <source>
        <dbReference type="ARBA" id="ARBA00001947"/>
    </source>
</evidence>
<evidence type="ECO:0000313" key="11">
    <source>
        <dbReference type="Proteomes" id="UP001084197"/>
    </source>
</evidence>